<gene>
    <name evidence="2" type="ORF">Purlil1_5921</name>
</gene>
<sequence>MRKTVRAWHGMAWRGMSCRDMAGAGQVDKAGRLLLPGSVLLLALAVFRSCLTLILDQSAEYVAVHAALAAFRIWPRYLFGPVPGPALSCLQRPSLLPSLAPCSLLVAPSPSCDSVAPSFAVPPCLHRAANTSPPRRLLEVCPPQPPAFAFGSSSFSLPRLLLPLLLSLLHHKTRNHPWIWRHPHPGPYPALPAAAPAAPPRCHACPTTPVVPGSSVPSAHALVAGAAAAIDPDLGATQHRGAPPAVGLGTGQGTARCGFSFPLAPSPHLAPLPHSWDHTLFRTLSTKAKAEQERHTCMSRWLSARDNRLAAQDAALQPVITCRRIGAESSPCRSGAHAWSARIWSSFISHPLRCSRPSHAGPSDTPRITPVCAHALYTGPALPGADGSGNATAPSAFYPSDSFKTKDSRESKLYSAEAEVRRASIAASNGPVPITPSAPSSANALPTETAAFLSLPRPASPRWSPPDRVPGPWVSLPSMCAHARPASFDCEPPDRDDSSTLVLGAKPANPPPAANSVAEPGICLVGLKDALDSLTGRLNQRLWIE</sequence>
<keyword evidence="3" id="KW-1185">Reference proteome</keyword>
<protein>
    <submittedName>
        <fullName evidence="2">Uncharacterized protein</fullName>
    </submittedName>
</protein>
<comment type="caution">
    <text evidence="2">The sequence shown here is derived from an EMBL/GenBank/DDBJ whole genome shotgun (WGS) entry which is preliminary data.</text>
</comment>
<dbReference type="Proteomes" id="UP001287286">
    <property type="component" value="Unassembled WGS sequence"/>
</dbReference>
<feature type="region of interest" description="Disordered" evidence="1">
    <location>
        <begin position="490"/>
        <end position="516"/>
    </location>
</feature>
<evidence type="ECO:0000313" key="2">
    <source>
        <dbReference type="EMBL" id="KAK4089818.1"/>
    </source>
</evidence>
<evidence type="ECO:0000313" key="3">
    <source>
        <dbReference type="Proteomes" id="UP001287286"/>
    </source>
</evidence>
<proteinExistence type="predicted"/>
<reference evidence="2 3" key="1">
    <citation type="journal article" date="2024" name="Microbiol. Resour. Announc.">
        <title>Genome annotations for the ascomycete fungi Trichoderma harzianum, Trichoderma aggressivum, and Purpureocillium lilacinum.</title>
        <authorList>
            <person name="Beijen E.P.W."/>
            <person name="Ohm R.A."/>
        </authorList>
    </citation>
    <scope>NUCLEOTIDE SEQUENCE [LARGE SCALE GENOMIC DNA]</scope>
    <source>
        <strain evidence="2 3">CBS 150709</strain>
    </source>
</reference>
<dbReference type="EMBL" id="JAWRVI010000018">
    <property type="protein sequence ID" value="KAK4089818.1"/>
    <property type="molecule type" value="Genomic_DNA"/>
</dbReference>
<accession>A0ABR0C0F1</accession>
<name>A0ABR0C0F1_PURLI</name>
<evidence type="ECO:0000256" key="1">
    <source>
        <dbReference type="SAM" id="MobiDB-lite"/>
    </source>
</evidence>
<organism evidence="2 3">
    <name type="scientific">Purpureocillium lilacinum</name>
    <name type="common">Paecilomyces lilacinus</name>
    <dbReference type="NCBI Taxonomy" id="33203"/>
    <lineage>
        <taxon>Eukaryota</taxon>
        <taxon>Fungi</taxon>
        <taxon>Dikarya</taxon>
        <taxon>Ascomycota</taxon>
        <taxon>Pezizomycotina</taxon>
        <taxon>Sordariomycetes</taxon>
        <taxon>Hypocreomycetidae</taxon>
        <taxon>Hypocreales</taxon>
        <taxon>Ophiocordycipitaceae</taxon>
        <taxon>Purpureocillium</taxon>
    </lineage>
</organism>